<dbReference type="InterPro" id="IPR050127">
    <property type="entry name" value="Serine_Proteases_S1"/>
</dbReference>
<evidence type="ECO:0000313" key="5">
    <source>
        <dbReference type="EMBL" id="ENU26280.1"/>
    </source>
</evidence>
<keyword evidence="3" id="KW-1133">Transmembrane helix</keyword>
<dbReference type="Gene3D" id="2.40.10.10">
    <property type="entry name" value="Trypsin-like serine proteases"/>
    <property type="match status" value="1"/>
</dbReference>
<evidence type="ECO:0000256" key="1">
    <source>
        <dbReference type="ARBA" id="ARBA00022670"/>
    </source>
</evidence>
<evidence type="ECO:0000259" key="4">
    <source>
        <dbReference type="PROSITE" id="PS50240"/>
    </source>
</evidence>
<comment type="caution">
    <text evidence="5">The sequence shown here is derived from an EMBL/GenBank/DDBJ whole genome shotgun (WGS) entry which is preliminary data.</text>
</comment>
<dbReference type="PROSITE" id="PS00134">
    <property type="entry name" value="TRYPSIN_HIS"/>
    <property type="match status" value="1"/>
</dbReference>
<gene>
    <name evidence="5" type="ORF">F992_02617</name>
</gene>
<feature type="transmembrane region" description="Helical" evidence="3">
    <location>
        <begin position="305"/>
        <end position="324"/>
    </location>
</feature>
<dbReference type="PANTHER" id="PTHR24264">
    <property type="entry name" value="TRYPSIN-RELATED"/>
    <property type="match status" value="1"/>
</dbReference>
<proteinExistence type="predicted"/>
<evidence type="ECO:0000256" key="2">
    <source>
        <dbReference type="ARBA" id="ARBA00022801"/>
    </source>
</evidence>
<dbReference type="PROSITE" id="PS50240">
    <property type="entry name" value="TRYPSIN_DOM"/>
    <property type="match status" value="1"/>
</dbReference>
<dbReference type="InterPro" id="IPR009003">
    <property type="entry name" value="Peptidase_S1_PA"/>
</dbReference>
<keyword evidence="6" id="KW-1185">Reference proteome</keyword>
<dbReference type="SUPFAM" id="SSF50494">
    <property type="entry name" value="Trypsin-like serine proteases"/>
    <property type="match status" value="1"/>
</dbReference>
<dbReference type="Pfam" id="PF00089">
    <property type="entry name" value="Trypsin"/>
    <property type="match status" value="1"/>
</dbReference>
<keyword evidence="3" id="KW-0472">Membrane</keyword>
<evidence type="ECO:0000313" key="6">
    <source>
        <dbReference type="Proteomes" id="UP000013190"/>
    </source>
</evidence>
<reference evidence="6" key="1">
    <citation type="submission" date="2013-02" db="EMBL/GenBank/DDBJ databases">
        <title>The Genome Sequence of Acinetobacter sp. NIPH 236.</title>
        <authorList>
            <consortium name="The Broad Institute Genome Sequencing Platform"/>
            <consortium name="The Broad Institute Genome Sequencing Center for Infectious Disease"/>
            <person name="Cerqueira G."/>
            <person name="Feldgarden M."/>
            <person name="Courvalin P."/>
            <person name="Perichon B."/>
            <person name="Grillot-Courvalin C."/>
            <person name="Clermont D."/>
            <person name="Rocha E."/>
            <person name="Yoon E.-J."/>
            <person name="Nemec A."/>
            <person name="Walker B."/>
            <person name="Young S.K."/>
            <person name="Zeng Q."/>
            <person name="Gargeya S."/>
            <person name="Fitzgerald M."/>
            <person name="Haas B."/>
            <person name="Abouelleil A."/>
            <person name="Alvarado L."/>
            <person name="Arachchi H.M."/>
            <person name="Berlin A.M."/>
            <person name="Chapman S.B."/>
            <person name="Dewar J."/>
            <person name="Goldberg J."/>
            <person name="Griggs A."/>
            <person name="Gujja S."/>
            <person name="Hansen M."/>
            <person name="Howarth C."/>
            <person name="Imamovic A."/>
            <person name="Larimer J."/>
            <person name="McCowan C."/>
            <person name="Murphy C."/>
            <person name="Neiman D."/>
            <person name="Pearson M."/>
            <person name="Priest M."/>
            <person name="Roberts A."/>
            <person name="Saif S."/>
            <person name="Shea T."/>
            <person name="Sisk P."/>
            <person name="Sykes S."/>
            <person name="Wortman J."/>
            <person name="Nusbaum C."/>
            <person name="Birren B."/>
        </authorList>
    </citation>
    <scope>NUCLEOTIDE SEQUENCE [LARGE SCALE GENOMIC DNA]</scope>
    <source>
        <strain evidence="6">NIPH 236</strain>
    </source>
</reference>
<dbReference type="PRINTS" id="PR00722">
    <property type="entry name" value="CHYMOTRYPSIN"/>
</dbReference>
<organism evidence="5 6">
    <name type="scientific">Acinetobacter modestus</name>
    <dbReference type="NCBI Taxonomy" id="1776740"/>
    <lineage>
        <taxon>Bacteria</taxon>
        <taxon>Pseudomonadati</taxon>
        <taxon>Pseudomonadota</taxon>
        <taxon>Gammaproteobacteria</taxon>
        <taxon>Moraxellales</taxon>
        <taxon>Moraxellaceae</taxon>
        <taxon>Acinetobacter</taxon>
    </lineage>
</organism>
<feature type="domain" description="Peptidase S1" evidence="4">
    <location>
        <begin position="23"/>
        <end position="288"/>
    </location>
</feature>
<dbReference type="EMBL" id="APOJ01000027">
    <property type="protein sequence ID" value="ENU26280.1"/>
    <property type="molecule type" value="Genomic_DNA"/>
</dbReference>
<accession>A0ABN0JLT3</accession>
<keyword evidence="1" id="KW-0645">Protease</keyword>
<keyword evidence="2" id="KW-0378">Hydrolase</keyword>
<keyword evidence="3" id="KW-0812">Transmembrane</keyword>
<dbReference type="InterPro" id="IPR018114">
    <property type="entry name" value="TRYPSIN_HIS"/>
</dbReference>
<dbReference type="CDD" id="cd00190">
    <property type="entry name" value="Tryp_SPc"/>
    <property type="match status" value="1"/>
</dbReference>
<dbReference type="InterPro" id="IPR043504">
    <property type="entry name" value="Peptidase_S1_PA_chymotrypsin"/>
</dbReference>
<sequence length="329" mass="36818">MLSALFCIFIQNIWANISPQPRIINGDTASEAQMPWQVALVTNPLDAYQSYVCSGSLIADRWVVTAAHCAEQLKKLNKDYYVLVGTNNLQDNQQAQIIKVKQSYIHEQYNNRIYDNDLALLELERAVDFIKCGINCQTIDLINPVIEKQNAPITTLVKVAGWGVLEDCENSQSGICQQYSGKMIRNPQLYPTTLRYTTLKLTHCLSSSSLYQVKQITENMLCAESPVQYQPRDTCLGDSGAGLTIENDFNRPYLLGIASWGVGCAKSGYPGVYTRVANYNSWINRYIHPETASEQNAISSSTSGGSVSIFVLLMLLGLSVIRWWSIQYK</sequence>
<name>A0ABN0JLT3_9GAMM</name>
<dbReference type="PANTHER" id="PTHR24264:SF54">
    <property type="entry name" value="PEPTIDASE S1 DOMAIN-CONTAINING PROTEIN"/>
    <property type="match status" value="1"/>
</dbReference>
<dbReference type="InterPro" id="IPR001314">
    <property type="entry name" value="Peptidase_S1A"/>
</dbReference>
<dbReference type="Proteomes" id="UP000013190">
    <property type="component" value="Unassembled WGS sequence"/>
</dbReference>
<reference evidence="5 6" key="2">
    <citation type="journal article" date="2016" name="Int. J. Syst. Evol. Microbiol.">
        <title>Taxonomy of haemolytic and/or proteolytic strains of the genus Acinetobacter with the proposal of Acinetobacter courvalinii sp. nov. (genomic species 14 sensu Bouvet &amp; Jeanjean), Acinetobacter dispersus sp. nov. (genomic species 17), Acinetobacter modestus sp. nov., Acinetobacter proteolyticus sp. nov. and Acinetobacter vivianii sp. nov.</title>
        <authorList>
            <person name="Nemec A."/>
            <person name="Radolfova-Krizova L."/>
            <person name="Maixnerova M."/>
            <person name="Vrestiakova E."/>
            <person name="Jezek P."/>
            <person name="Sedo O."/>
        </authorList>
    </citation>
    <scope>NUCLEOTIDE SEQUENCE [LARGE SCALE GENOMIC DNA]</scope>
    <source>
        <strain evidence="5 6">NIPH 236</strain>
    </source>
</reference>
<protein>
    <recommendedName>
        <fullName evidence="4">Peptidase S1 domain-containing protein</fullName>
    </recommendedName>
</protein>
<evidence type="ECO:0000256" key="3">
    <source>
        <dbReference type="SAM" id="Phobius"/>
    </source>
</evidence>
<dbReference type="SMART" id="SM00020">
    <property type="entry name" value="Tryp_SPc"/>
    <property type="match status" value="1"/>
</dbReference>
<dbReference type="InterPro" id="IPR001254">
    <property type="entry name" value="Trypsin_dom"/>
</dbReference>